<dbReference type="PROSITE" id="PS51186">
    <property type="entry name" value="GNAT"/>
    <property type="match status" value="1"/>
</dbReference>
<dbReference type="InterPro" id="IPR016181">
    <property type="entry name" value="Acyl_CoA_acyltransferase"/>
</dbReference>
<comment type="caution">
    <text evidence="2">The sequence shown here is derived from an EMBL/GenBank/DDBJ whole genome shotgun (WGS) entry which is preliminary data.</text>
</comment>
<proteinExistence type="predicted"/>
<dbReference type="CDD" id="cd04301">
    <property type="entry name" value="NAT_SF"/>
    <property type="match status" value="1"/>
</dbReference>
<sequence length="178" mass="20650">MIAVLPDRWGSNNLAFLKISENEIREVRFYLNSQSINLWDGNEYNANQIEHWIRKGDLPPEGNKQNYRLFTVRRNSRNEIIGILSVYHGYPRSDSAYLVFLYISREQQGLGFGQEAVSQLCIELKKRGYKEIRANVAVRNWPAIRFWTKAGFNGISGIYGDKVHSDSTYANLELFKLL</sequence>
<dbReference type="Proteomes" id="UP000609346">
    <property type="component" value="Unassembled WGS sequence"/>
</dbReference>
<keyword evidence="3" id="KW-1185">Reference proteome</keyword>
<evidence type="ECO:0000313" key="3">
    <source>
        <dbReference type="Proteomes" id="UP000609346"/>
    </source>
</evidence>
<dbReference type="RefSeq" id="WP_191205953.1">
    <property type="nucleotide sequence ID" value="NZ_JACXZA010000006.1"/>
</dbReference>
<reference evidence="2 3" key="1">
    <citation type="submission" date="2020-09" db="EMBL/GenBank/DDBJ databases">
        <title>Paenibacillus sp. strain PR3 16S rRNA gene Genome sequencing and assembly.</title>
        <authorList>
            <person name="Kim J."/>
        </authorList>
    </citation>
    <scope>NUCLEOTIDE SEQUENCE [LARGE SCALE GENOMIC DNA]</scope>
    <source>
        <strain evidence="2 3">PR3</strain>
    </source>
</reference>
<feature type="domain" description="N-acetyltransferase" evidence="1">
    <location>
        <begin position="22"/>
        <end position="178"/>
    </location>
</feature>
<name>A0ABR8N0E3_9BACL</name>
<dbReference type="Pfam" id="PF00583">
    <property type="entry name" value="Acetyltransf_1"/>
    <property type="match status" value="1"/>
</dbReference>
<dbReference type="SUPFAM" id="SSF55729">
    <property type="entry name" value="Acyl-CoA N-acyltransferases (Nat)"/>
    <property type="match status" value="1"/>
</dbReference>
<organism evidence="2 3">
    <name type="scientific">Paenibacillus terricola</name>
    <dbReference type="NCBI Taxonomy" id="2763503"/>
    <lineage>
        <taxon>Bacteria</taxon>
        <taxon>Bacillati</taxon>
        <taxon>Bacillota</taxon>
        <taxon>Bacilli</taxon>
        <taxon>Bacillales</taxon>
        <taxon>Paenibacillaceae</taxon>
        <taxon>Paenibacillus</taxon>
    </lineage>
</organism>
<evidence type="ECO:0000313" key="2">
    <source>
        <dbReference type="EMBL" id="MBD3921665.1"/>
    </source>
</evidence>
<evidence type="ECO:0000259" key="1">
    <source>
        <dbReference type="PROSITE" id="PS51186"/>
    </source>
</evidence>
<accession>A0ABR8N0E3</accession>
<dbReference type="Gene3D" id="3.40.630.30">
    <property type="match status" value="1"/>
</dbReference>
<gene>
    <name evidence="2" type="ORF">H8B09_23055</name>
</gene>
<dbReference type="EMBL" id="JACXZA010000006">
    <property type="protein sequence ID" value="MBD3921665.1"/>
    <property type="molecule type" value="Genomic_DNA"/>
</dbReference>
<dbReference type="InterPro" id="IPR000182">
    <property type="entry name" value="GNAT_dom"/>
</dbReference>
<protein>
    <submittedName>
        <fullName evidence="2">GNAT family N-acetyltransferase</fullName>
    </submittedName>
</protein>